<dbReference type="AlphaFoldDB" id="A0A9D2QE84"/>
<feature type="compositionally biased region" description="Polar residues" evidence="1">
    <location>
        <begin position="563"/>
        <end position="579"/>
    </location>
</feature>
<feature type="signal peptide" evidence="2">
    <location>
        <begin position="1"/>
        <end position="22"/>
    </location>
</feature>
<evidence type="ECO:0000313" key="4">
    <source>
        <dbReference type="EMBL" id="HJC84412.1"/>
    </source>
</evidence>
<comment type="caution">
    <text evidence="4">The sequence shown here is derived from an EMBL/GenBank/DDBJ whole genome shotgun (WGS) entry which is preliminary data.</text>
</comment>
<dbReference type="InterPro" id="IPR039424">
    <property type="entry name" value="SBP_5"/>
</dbReference>
<reference evidence="4" key="2">
    <citation type="submission" date="2021-04" db="EMBL/GenBank/DDBJ databases">
        <authorList>
            <person name="Gilroy R."/>
        </authorList>
    </citation>
    <scope>NUCLEOTIDE SEQUENCE</scope>
    <source>
        <strain evidence="4">ChiHjej13B12-4958</strain>
    </source>
</reference>
<keyword evidence="2" id="KW-0732">Signal</keyword>
<dbReference type="GO" id="GO:1904680">
    <property type="term" value="F:peptide transmembrane transporter activity"/>
    <property type="evidence" value="ECO:0007669"/>
    <property type="project" value="TreeGrafter"/>
</dbReference>
<evidence type="ECO:0000313" key="5">
    <source>
        <dbReference type="Proteomes" id="UP000823858"/>
    </source>
</evidence>
<dbReference type="Gene3D" id="3.40.190.10">
    <property type="entry name" value="Periplasmic binding protein-like II"/>
    <property type="match status" value="1"/>
</dbReference>
<feature type="domain" description="Solute-binding protein family 5" evidence="3">
    <location>
        <begin position="88"/>
        <end position="399"/>
    </location>
</feature>
<dbReference type="PROSITE" id="PS51257">
    <property type="entry name" value="PROKAR_LIPOPROTEIN"/>
    <property type="match status" value="1"/>
</dbReference>
<feature type="chain" id="PRO_5039271556" description="Solute-binding protein family 5 domain-containing protein" evidence="2">
    <location>
        <begin position="23"/>
        <end position="591"/>
    </location>
</feature>
<feature type="region of interest" description="Disordered" evidence="1">
    <location>
        <begin position="306"/>
        <end position="352"/>
    </location>
</feature>
<name>A0A9D2QE84_9CORY</name>
<accession>A0A9D2QE84</accession>
<proteinExistence type="predicted"/>
<reference evidence="4" key="1">
    <citation type="journal article" date="2021" name="PeerJ">
        <title>Extensive microbial diversity within the chicken gut microbiome revealed by metagenomics and culture.</title>
        <authorList>
            <person name="Gilroy R."/>
            <person name="Ravi A."/>
            <person name="Getino M."/>
            <person name="Pursley I."/>
            <person name="Horton D.L."/>
            <person name="Alikhan N.F."/>
            <person name="Baker D."/>
            <person name="Gharbi K."/>
            <person name="Hall N."/>
            <person name="Watson M."/>
            <person name="Adriaenssens E.M."/>
            <person name="Foster-Nyarko E."/>
            <person name="Jarju S."/>
            <person name="Secka A."/>
            <person name="Antonio M."/>
            <person name="Oren A."/>
            <person name="Chaudhuri R.R."/>
            <person name="La Ragione R."/>
            <person name="Hildebrand F."/>
            <person name="Pallen M.J."/>
        </authorList>
    </citation>
    <scope>NUCLEOTIDE SEQUENCE</scope>
    <source>
        <strain evidence="4">ChiHjej13B12-4958</strain>
    </source>
</reference>
<dbReference type="EMBL" id="DWVP01000004">
    <property type="protein sequence ID" value="HJC84412.1"/>
    <property type="molecule type" value="Genomic_DNA"/>
</dbReference>
<dbReference type="InterPro" id="IPR000914">
    <property type="entry name" value="SBP_5_dom"/>
</dbReference>
<evidence type="ECO:0000259" key="3">
    <source>
        <dbReference type="Pfam" id="PF00496"/>
    </source>
</evidence>
<dbReference type="PANTHER" id="PTHR30290">
    <property type="entry name" value="PERIPLASMIC BINDING COMPONENT OF ABC TRANSPORTER"/>
    <property type="match status" value="1"/>
</dbReference>
<dbReference type="Proteomes" id="UP000823858">
    <property type="component" value="Unassembled WGS sequence"/>
</dbReference>
<feature type="region of interest" description="Disordered" evidence="1">
    <location>
        <begin position="549"/>
        <end position="591"/>
    </location>
</feature>
<organism evidence="4 5">
    <name type="scientific">Candidatus Corynebacterium faecigallinarum</name>
    <dbReference type="NCBI Taxonomy" id="2838528"/>
    <lineage>
        <taxon>Bacteria</taxon>
        <taxon>Bacillati</taxon>
        <taxon>Actinomycetota</taxon>
        <taxon>Actinomycetes</taxon>
        <taxon>Mycobacteriales</taxon>
        <taxon>Corynebacteriaceae</taxon>
        <taxon>Corynebacterium</taxon>
    </lineage>
</organism>
<sequence>MSARVRSLTLAVVSSLVLTLVACSSGDEGSSAGSGEPKFGYALPRPIVTLNAASALGAATDAAKVSARLYPGAFLTGPDGRLLPNTDLVTASPTDGNGDVIDYRINQDATFSDGTPVVCDDFLLSWVAAEREDIFGSDLGLMRRIDDLTCEGGAKDFQVAMDRGIGARYRELFSVGEVLPSHTIAERAGVPDATEAINSGDTEQLTALGEAWRSTFTVAANDPATVPTYGPYRVASRGEDGSLSLGINPEWHGVQPGIDEIVLWSGAGSGIEAPDYRQLADNDQLYVADVDPETDFVAAGFEAGAGTSASARESADPTVSEGDDAVRGEDSSEAPDLSDANSGAGRFAVSRGSGTRVDGLTLSTEGIFAATENRQAFTRCIDRSRVASAVEESSGIAVDETPFRILAPGSPEADNLTSIARRNNDRDPQATAGRLSGATVRIGYFGDIARYHGMVDAVAASCTEANVTVEPVALNADDFGSLGEDYDVLLETRAAFGRNPQVSVPMSAGTSTTRQLRDAENRLADEAETIPLTAEPRAVAVDRSLQNVIDNPGETGMSWNMDRWSSQDFPQNRPESPATTPAARAQREDDQ</sequence>
<evidence type="ECO:0000256" key="1">
    <source>
        <dbReference type="SAM" id="MobiDB-lite"/>
    </source>
</evidence>
<dbReference type="GO" id="GO:0015833">
    <property type="term" value="P:peptide transport"/>
    <property type="evidence" value="ECO:0007669"/>
    <property type="project" value="TreeGrafter"/>
</dbReference>
<gene>
    <name evidence="4" type="ORF">H9751_02480</name>
</gene>
<protein>
    <recommendedName>
        <fullName evidence="3">Solute-binding protein family 5 domain-containing protein</fullName>
    </recommendedName>
</protein>
<dbReference type="Pfam" id="PF00496">
    <property type="entry name" value="SBP_bac_5"/>
    <property type="match status" value="1"/>
</dbReference>
<dbReference type="SUPFAM" id="SSF53850">
    <property type="entry name" value="Periplasmic binding protein-like II"/>
    <property type="match status" value="1"/>
</dbReference>
<evidence type="ECO:0000256" key="2">
    <source>
        <dbReference type="SAM" id="SignalP"/>
    </source>
</evidence>
<dbReference type="PANTHER" id="PTHR30290:SF65">
    <property type="entry name" value="MONOACYL PHOSPHATIDYLINOSITOL TETRAMANNOSIDE-BINDING PROTEIN LPQW-RELATED"/>
    <property type="match status" value="1"/>
</dbReference>